<dbReference type="EMBL" id="UAPQ01000008">
    <property type="protein sequence ID" value="SPT53820.1"/>
    <property type="molecule type" value="Genomic_DNA"/>
</dbReference>
<dbReference type="Proteomes" id="UP000250006">
    <property type="component" value="Unassembled WGS sequence"/>
</dbReference>
<evidence type="ECO:0000313" key="4">
    <source>
        <dbReference type="Proteomes" id="UP000250006"/>
    </source>
</evidence>
<comment type="caution">
    <text evidence="3">The sequence shown here is derived from an EMBL/GenBank/DDBJ whole genome shotgun (WGS) entry which is preliminary data.</text>
</comment>
<proteinExistence type="predicted"/>
<keyword evidence="1" id="KW-0175">Coiled coil</keyword>
<evidence type="ECO:0000313" key="3">
    <source>
        <dbReference type="EMBL" id="SPT53820.1"/>
    </source>
</evidence>
<feature type="compositionally biased region" description="Low complexity" evidence="2">
    <location>
        <begin position="85"/>
        <end position="94"/>
    </location>
</feature>
<name>A0ABY1VNX7_9ACTO</name>
<evidence type="ECO:0000256" key="1">
    <source>
        <dbReference type="SAM" id="Coils"/>
    </source>
</evidence>
<evidence type="ECO:0000256" key="2">
    <source>
        <dbReference type="SAM" id="MobiDB-lite"/>
    </source>
</evidence>
<organism evidence="3 4">
    <name type="scientific">Actinomyces bovis</name>
    <dbReference type="NCBI Taxonomy" id="1658"/>
    <lineage>
        <taxon>Bacteria</taxon>
        <taxon>Bacillati</taxon>
        <taxon>Actinomycetota</taxon>
        <taxon>Actinomycetes</taxon>
        <taxon>Actinomycetales</taxon>
        <taxon>Actinomycetaceae</taxon>
        <taxon>Actinomyces</taxon>
    </lineage>
</organism>
<reference evidence="3 4" key="1">
    <citation type="submission" date="2018-06" db="EMBL/GenBank/DDBJ databases">
        <authorList>
            <consortium name="Pathogen Informatics"/>
            <person name="Doyle S."/>
        </authorList>
    </citation>
    <scope>NUCLEOTIDE SEQUENCE [LARGE SCALE GENOMIC DNA]</scope>
    <source>
        <strain evidence="3 4">NCTC11535</strain>
    </source>
</reference>
<feature type="coiled-coil region" evidence="1">
    <location>
        <begin position="1"/>
        <end position="28"/>
    </location>
</feature>
<feature type="region of interest" description="Disordered" evidence="2">
    <location>
        <begin position="66"/>
        <end position="108"/>
    </location>
</feature>
<gene>
    <name evidence="3" type="ORF">NCTC11535_01505</name>
</gene>
<accession>A0ABY1VNX7</accession>
<dbReference type="RefSeq" id="WP_111836756.1">
    <property type="nucleotide sequence ID" value="NZ_UAPQ01000008.1"/>
</dbReference>
<keyword evidence="4" id="KW-1185">Reference proteome</keyword>
<sequence>MRDFDAELKKLQEKANEVRKAKTMAQRRADERLGKALRDMFPDVPDDASMLREYLENWKDAPVACPEVSGATDTDGYAFSGTEGGETTYESSGELRGAQRPLGQETYR</sequence>
<protein>
    <submittedName>
        <fullName evidence="3">Uncharacterized protein</fullName>
    </submittedName>
</protein>